<comment type="caution">
    <text evidence="3">The sequence shown here is derived from an EMBL/GenBank/DDBJ whole genome shotgun (WGS) entry which is preliminary data.</text>
</comment>
<feature type="domain" description="Aminoglycoside phosphotransferase" evidence="2">
    <location>
        <begin position="184"/>
        <end position="324"/>
    </location>
</feature>
<feature type="region of interest" description="Disordered" evidence="1">
    <location>
        <begin position="1"/>
        <end position="60"/>
    </location>
</feature>
<dbReference type="STRING" id="268505.A0A2A9P965"/>
<dbReference type="InterPro" id="IPR002575">
    <property type="entry name" value="Aminoglycoside_PTrfase"/>
</dbReference>
<dbReference type="Gene3D" id="3.90.1200.10">
    <property type="match status" value="1"/>
</dbReference>
<evidence type="ECO:0000259" key="2">
    <source>
        <dbReference type="Pfam" id="PF01636"/>
    </source>
</evidence>
<evidence type="ECO:0000313" key="4">
    <source>
        <dbReference type="Proteomes" id="UP000037136"/>
    </source>
</evidence>
<dbReference type="Proteomes" id="UP000037136">
    <property type="component" value="Unassembled WGS sequence"/>
</dbReference>
<reference evidence="3 4" key="2">
    <citation type="journal article" date="2017" name="Sci. Rep.">
        <title>Ant-infecting Ophiocordyceps genomes reveal a high diversity of potential behavioral manipulation genes and a possible major role for enterotoxins.</title>
        <authorList>
            <person name="de Bekker C."/>
            <person name="Ohm R.A."/>
            <person name="Evans H.C."/>
            <person name="Brachmann A."/>
            <person name="Hughes D.P."/>
        </authorList>
    </citation>
    <scope>NUCLEOTIDE SEQUENCE [LARGE SCALE GENOMIC DNA]</scope>
    <source>
        <strain evidence="3 4">SC16a</strain>
    </source>
</reference>
<dbReference type="InterPro" id="IPR011009">
    <property type="entry name" value="Kinase-like_dom_sf"/>
</dbReference>
<protein>
    <recommendedName>
        <fullName evidence="2">Aminoglycoside phosphotransferase domain-containing protein</fullName>
    </recommendedName>
</protein>
<dbReference type="InterPro" id="IPR051678">
    <property type="entry name" value="AGP_Transferase"/>
</dbReference>
<dbReference type="SUPFAM" id="SSF56112">
    <property type="entry name" value="Protein kinase-like (PK-like)"/>
    <property type="match status" value="1"/>
</dbReference>
<name>A0A2A9P965_OPHUN</name>
<proteinExistence type="predicted"/>
<dbReference type="Pfam" id="PF01636">
    <property type="entry name" value="APH"/>
    <property type="match status" value="1"/>
</dbReference>
<sequence>MPQRRAKRRLLDAAATDPNRLSPQPVEEVSESDSVTILDEAPAEKAGEGTSSKRSRHQFEASPVVAVNGNNGESPGLRKPPVFPGVTAKNKHTAYLETFLQYRQLELTTEPPPSLNNVTVEKKHCRFTTDAGLIMNELVRIRSNVPIVRLPKPEELGEFAAAAAADIWIERTSRGVILEDLWPELSSEAKHDLAHDLSKIITDMRKTSQPALACDRRIPGSVFSGLYSLLMDKREAVTYWAVRKKPTFADFIAFLFHHFRPGVPSIVSASLASKFSLTGRLVLSHGELSPRNIIVLKDKIVGIIGWECSGWYPEWWDYVKFFEARVGPANQDWFDYAPKIFKTQFQEELVAYQGLRRYQSD</sequence>
<dbReference type="EMBL" id="LAZP02000345">
    <property type="protein sequence ID" value="PFH57959.1"/>
    <property type="molecule type" value="Genomic_DNA"/>
</dbReference>
<dbReference type="PANTHER" id="PTHR21310">
    <property type="entry name" value="AMINOGLYCOSIDE PHOSPHOTRANSFERASE-RELATED-RELATED"/>
    <property type="match status" value="1"/>
</dbReference>
<keyword evidence="4" id="KW-1185">Reference proteome</keyword>
<reference evidence="3 4" key="1">
    <citation type="journal article" date="2015" name="BMC Genomics">
        <title>Gene expression during zombie ant biting behavior reflects the complexity underlying fungal parasitic behavioral manipulation.</title>
        <authorList>
            <person name="de Bekker C."/>
            <person name="Ohm R.A."/>
            <person name="Loreto R.G."/>
            <person name="Sebastian A."/>
            <person name="Albert I."/>
            <person name="Merrow M."/>
            <person name="Brachmann A."/>
            <person name="Hughes D.P."/>
        </authorList>
    </citation>
    <scope>NUCLEOTIDE SEQUENCE [LARGE SCALE GENOMIC DNA]</scope>
    <source>
        <strain evidence="3 4">SC16a</strain>
    </source>
</reference>
<organism evidence="3 4">
    <name type="scientific">Ophiocordyceps unilateralis</name>
    <name type="common">Zombie-ant fungus</name>
    <name type="synonym">Torrubia unilateralis</name>
    <dbReference type="NCBI Taxonomy" id="268505"/>
    <lineage>
        <taxon>Eukaryota</taxon>
        <taxon>Fungi</taxon>
        <taxon>Dikarya</taxon>
        <taxon>Ascomycota</taxon>
        <taxon>Pezizomycotina</taxon>
        <taxon>Sordariomycetes</taxon>
        <taxon>Hypocreomycetidae</taxon>
        <taxon>Hypocreales</taxon>
        <taxon>Ophiocordycipitaceae</taxon>
        <taxon>Ophiocordyceps</taxon>
    </lineage>
</organism>
<evidence type="ECO:0000256" key="1">
    <source>
        <dbReference type="SAM" id="MobiDB-lite"/>
    </source>
</evidence>
<evidence type="ECO:0000313" key="3">
    <source>
        <dbReference type="EMBL" id="PFH57959.1"/>
    </source>
</evidence>
<accession>A0A2A9P965</accession>
<dbReference type="OrthoDB" id="4177236at2759"/>
<dbReference type="PANTHER" id="PTHR21310:SF58">
    <property type="entry name" value="AMINOGLYCOSIDE PHOSPHOTRANSFERASE DOMAIN-CONTAINING PROTEIN"/>
    <property type="match status" value="1"/>
</dbReference>
<dbReference type="AlphaFoldDB" id="A0A2A9P965"/>
<gene>
    <name evidence="3" type="ORF">XA68_14338</name>
</gene>